<dbReference type="Pfam" id="PF01475">
    <property type="entry name" value="FUR"/>
    <property type="match status" value="1"/>
</dbReference>
<evidence type="ECO:0000313" key="12">
    <source>
        <dbReference type="Proteomes" id="UP000198538"/>
    </source>
</evidence>
<evidence type="ECO:0000256" key="5">
    <source>
        <dbReference type="ARBA" id="ARBA00022833"/>
    </source>
</evidence>
<evidence type="ECO:0000313" key="11">
    <source>
        <dbReference type="EMBL" id="SCY93219.1"/>
    </source>
</evidence>
<feature type="binding site" evidence="9">
    <location>
        <position position="99"/>
    </location>
    <ligand>
        <name>Zn(2+)</name>
        <dbReference type="ChEBI" id="CHEBI:29105"/>
    </ligand>
</feature>
<evidence type="ECO:0000256" key="7">
    <source>
        <dbReference type="ARBA" id="ARBA00023125"/>
    </source>
</evidence>
<dbReference type="GO" id="GO:0003700">
    <property type="term" value="F:DNA-binding transcription factor activity"/>
    <property type="evidence" value="ECO:0007669"/>
    <property type="project" value="InterPro"/>
</dbReference>
<keyword evidence="9" id="KW-0479">Metal-binding</keyword>
<evidence type="ECO:0000256" key="6">
    <source>
        <dbReference type="ARBA" id="ARBA00023015"/>
    </source>
</evidence>
<dbReference type="GO" id="GO:0045892">
    <property type="term" value="P:negative regulation of DNA-templated transcription"/>
    <property type="evidence" value="ECO:0007669"/>
    <property type="project" value="TreeGrafter"/>
</dbReference>
<dbReference type="CDD" id="cd07153">
    <property type="entry name" value="Fur_like"/>
    <property type="match status" value="1"/>
</dbReference>
<evidence type="ECO:0000256" key="8">
    <source>
        <dbReference type="ARBA" id="ARBA00023163"/>
    </source>
</evidence>
<feature type="binding site" evidence="10">
    <location>
        <position position="90"/>
    </location>
    <ligand>
        <name>Fe cation</name>
        <dbReference type="ChEBI" id="CHEBI:24875"/>
    </ligand>
</feature>
<organism evidence="11 12">
    <name type="scientific">Paenibacillus polysaccharolyticus</name>
    <dbReference type="NCBI Taxonomy" id="582692"/>
    <lineage>
        <taxon>Bacteria</taxon>
        <taxon>Bacillati</taxon>
        <taxon>Bacillota</taxon>
        <taxon>Bacilli</taxon>
        <taxon>Bacillales</taxon>
        <taxon>Paenibacillaceae</taxon>
        <taxon>Paenibacillus</taxon>
    </lineage>
</organism>
<name>A0A1G5K024_9BACL</name>
<evidence type="ECO:0000256" key="1">
    <source>
        <dbReference type="ARBA" id="ARBA00004496"/>
    </source>
</evidence>
<keyword evidence="7" id="KW-0238">DNA-binding</keyword>
<keyword evidence="12" id="KW-1185">Reference proteome</keyword>
<feature type="binding site" evidence="9">
    <location>
        <position position="132"/>
    </location>
    <ligand>
        <name>Zn(2+)</name>
        <dbReference type="ChEBI" id="CHEBI:29105"/>
    </ligand>
</feature>
<dbReference type="EMBL" id="FMVM01000012">
    <property type="protein sequence ID" value="SCY93219.1"/>
    <property type="molecule type" value="Genomic_DNA"/>
</dbReference>
<keyword evidence="4" id="KW-0678">Repressor</keyword>
<dbReference type="GO" id="GO:0008270">
    <property type="term" value="F:zinc ion binding"/>
    <property type="evidence" value="ECO:0007669"/>
    <property type="project" value="TreeGrafter"/>
</dbReference>
<keyword evidence="3" id="KW-0963">Cytoplasm</keyword>
<keyword evidence="10" id="KW-0408">Iron</keyword>
<evidence type="ECO:0000256" key="9">
    <source>
        <dbReference type="PIRSR" id="PIRSR602481-1"/>
    </source>
</evidence>
<dbReference type="AlphaFoldDB" id="A0A1G5K024"/>
<dbReference type="InterPro" id="IPR002481">
    <property type="entry name" value="FUR"/>
</dbReference>
<dbReference type="SUPFAM" id="SSF46785">
    <property type="entry name" value="Winged helix' DNA-binding domain"/>
    <property type="match status" value="1"/>
</dbReference>
<dbReference type="Proteomes" id="UP000198538">
    <property type="component" value="Unassembled WGS sequence"/>
</dbReference>
<keyword evidence="6" id="KW-0805">Transcription regulation</keyword>
<dbReference type="PANTHER" id="PTHR33202">
    <property type="entry name" value="ZINC UPTAKE REGULATION PROTEIN"/>
    <property type="match status" value="1"/>
</dbReference>
<comment type="cofactor">
    <cofactor evidence="10">
        <name>Mn(2+)</name>
        <dbReference type="ChEBI" id="CHEBI:29035"/>
    </cofactor>
    <cofactor evidence="10">
        <name>Fe(2+)</name>
        <dbReference type="ChEBI" id="CHEBI:29033"/>
    </cofactor>
    <text evidence="10">Binds 1 Mn(2+) or Fe(2+) ion per subunit.</text>
</comment>
<dbReference type="Gene3D" id="3.30.1490.190">
    <property type="match status" value="1"/>
</dbReference>
<dbReference type="STRING" id="582692.SAMN05720606_112146"/>
<dbReference type="InterPro" id="IPR036390">
    <property type="entry name" value="WH_DNA-bd_sf"/>
</dbReference>
<evidence type="ECO:0000256" key="4">
    <source>
        <dbReference type="ARBA" id="ARBA00022491"/>
    </source>
</evidence>
<accession>A0A1G5K024</accession>
<dbReference type="PANTHER" id="PTHR33202:SF1">
    <property type="entry name" value="FERRIC UPTAKE REGULATION PROTEIN"/>
    <property type="match status" value="1"/>
</dbReference>
<feature type="binding site" evidence="9">
    <location>
        <position position="96"/>
    </location>
    <ligand>
        <name>Zn(2+)</name>
        <dbReference type="ChEBI" id="CHEBI:29105"/>
    </ligand>
</feature>
<comment type="similarity">
    <text evidence="2">Belongs to the Fur family.</text>
</comment>
<dbReference type="InterPro" id="IPR036388">
    <property type="entry name" value="WH-like_DNA-bd_sf"/>
</dbReference>
<dbReference type="Gene3D" id="1.10.10.10">
    <property type="entry name" value="Winged helix-like DNA-binding domain superfamily/Winged helix DNA-binding domain"/>
    <property type="match status" value="1"/>
</dbReference>
<protein>
    <submittedName>
        <fullName evidence="11">Fur family transcriptional regulator, zinc uptake regulator</fullName>
    </submittedName>
</protein>
<feature type="binding site" evidence="9">
    <location>
        <position position="135"/>
    </location>
    <ligand>
        <name>Zn(2+)</name>
        <dbReference type="ChEBI" id="CHEBI:29105"/>
    </ligand>
</feature>
<dbReference type="InterPro" id="IPR043135">
    <property type="entry name" value="Fur_C"/>
</dbReference>
<comment type="subcellular location">
    <subcellularLocation>
        <location evidence="1">Cytoplasm</location>
    </subcellularLocation>
</comment>
<keyword evidence="5 9" id="KW-0862">Zinc</keyword>
<dbReference type="GO" id="GO:1900376">
    <property type="term" value="P:regulation of secondary metabolite biosynthetic process"/>
    <property type="evidence" value="ECO:0007669"/>
    <property type="project" value="TreeGrafter"/>
</dbReference>
<keyword evidence="8" id="KW-0804">Transcription</keyword>
<sequence>MLSTEEIISTMSSQGLRITDQRKTLARLFAESPGYLTPKDVYEYMGKTYSGLSFDTVYRNLRVMQELGVLEQVIFEDGVKFRAHCSEGHHHHHMICLKCQKTYPIVFCPMQLADAPEQFQVVDHKFEVFGYCKDCAEHAPAKKSSTHQHAHSHGKN</sequence>
<evidence type="ECO:0000256" key="3">
    <source>
        <dbReference type="ARBA" id="ARBA00022490"/>
    </source>
</evidence>
<gene>
    <name evidence="11" type="ORF">SAMN05720606_112146</name>
</gene>
<proteinExistence type="inferred from homology"/>
<feature type="binding site" evidence="10">
    <location>
        <position position="124"/>
    </location>
    <ligand>
        <name>Fe cation</name>
        <dbReference type="ChEBI" id="CHEBI:24875"/>
    </ligand>
</feature>
<dbReference type="GO" id="GO:0000976">
    <property type="term" value="F:transcription cis-regulatory region binding"/>
    <property type="evidence" value="ECO:0007669"/>
    <property type="project" value="TreeGrafter"/>
</dbReference>
<dbReference type="RefSeq" id="WP_090922571.1">
    <property type="nucleotide sequence ID" value="NZ_FMVM01000012.1"/>
</dbReference>
<evidence type="ECO:0000256" key="10">
    <source>
        <dbReference type="PIRSR" id="PIRSR602481-2"/>
    </source>
</evidence>
<evidence type="ECO:0000256" key="2">
    <source>
        <dbReference type="ARBA" id="ARBA00007957"/>
    </source>
</evidence>
<dbReference type="GO" id="GO:0005737">
    <property type="term" value="C:cytoplasm"/>
    <property type="evidence" value="ECO:0007669"/>
    <property type="project" value="UniProtKB-SubCell"/>
</dbReference>
<reference evidence="12" key="1">
    <citation type="submission" date="2016-10" db="EMBL/GenBank/DDBJ databases">
        <authorList>
            <person name="Varghese N."/>
            <person name="Submissions S."/>
        </authorList>
    </citation>
    <scope>NUCLEOTIDE SEQUENCE [LARGE SCALE GENOMIC DNA]</scope>
    <source>
        <strain evidence="12">BL9</strain>
    </source>
</reference>
<comment type="cofactor">
    <cofactor evidence="9">
        <name>Zn(2+)</name>
        <dbReference type="ChEBI" id="CHEBI:29105"/>
    </cofactor>
    <text evidence="9">Binds 1 zinc ion per subunit.</text>
</comment>